<gene>
    <name evidence="1" type="ORF">CC78DRAFT_447234</name>
</gene>
<dbReference type="OrthoDB" id="4738706at2759"/>
<dbReference type="Proteomes" id="UP000800093">
    <property type="component" value="Unassembled WGS sequence"/>
</dbReference>
<keyword evidence="2" id="KW-1185">Reference proteome</keyword>
<evidence type="ECO:0008006" key="3">
    <source>
        <dbReference type="Google" id="ProtNLM"/>
    </source>
</evidence>
<reference evidence="2" key="1">
    <citation type="journal article" date="2020" name="Stud. Mycol.">
        <title>101 Dothideomycetes genomes: A test case for predicting lifestyles and emergence of pathogens.</title>
        <authorList>
            <person name="Haridas S."/>
            <person name="Albert R."/>
            <person name="Binder M."/>
            <person name="Bloem J."/>
            <person name="LaButti K."/>
            <person name="Salamov A."/>
            <person name="Andreopoulos B."/>
            <person name="Baker S."/>
            <person name="Barry K."/>
            <person name="Bills G."/>
            <person name="Bluhm B."/>
            <person name="Cannon C."/>
            <person name="Castanera R."/>
            <person name="Culley D."/>
            <person name="Daum C."/>
            <person name="Ezra D."/>
            <person name="Gonzalez J."/>
            <person name="Henrissat B."/>
            <person name="Kuo A."/>
            <person name="Liang C."/>
            <person name="Lipzen A."/>
            <person name="Lutzoni F."/>
            <person name="Magnuson J."/>
            <person name="Mondo S."/>
            <person name="Nolan M."/>
            <person name="Ohm R."/>
            <person name="Pangilinan J."/>
            <person name="Park H.-J."/>
            <person name="Ramirez L."/>
            <person name="Alfaro M."/>
            <person name="Sun H."/>
            <person name="Tritt A."/>
            <person name="Yoshinaga Y."/>
            <person name="Zwiers L.-H."/>
            <person name="Turgeon B."/>
            <person name="Goodwin S."/>
            <person name="Spatafora J."/>
            <person name="Crous P."/>
            <person name="Grigoriev I."/>
        </authorList>
    </citation>
    <scope>NUCLEOTIDE SEQUENCE [LARGE SCALE GENOMIC DNA]</scope>
    <source>
        <strain evidence="2">CBS 304.66</strain>
    </source>
</reference>
<proteinExistence type="predicted"/>
<dbReference type="EMBL" id="ML986598">
    <property type="protein sequence ID" value="KAF2266548.1"/>
    <property type="molecule type" value="Genomic_DNA"/>
</dbReference>
<feature type="non-terminal residue" evidence="1">
    <location>
        <position position="1"/>
    </location>
</feature>
<evidence type="ECO:0000313" key="1">
    <source>
        <dbReference type="EMBL" id="KAF2266548.1"/>
    </source>
</evidence>
<comment type="caution">
    <text evidence="1">The sequence shown here is derived from an EMBL/GenBank/DDBJ whole genome shotgun (WGS) entry which is preliminary data.</text>
</comment>
<dbReference type="AlphaFoldDB" id="A0A9P4N5T8"/>
<organism evidence="1 2">
    <name type="scientific">Lojkania enalia</name>
    <dbReference type="NCBI Taxonomy" id="147567"/>
    <lineage>
        <taxon>Eukaryota</taxon>
        <taxon>Fungi</taxon>
        <taxon>Dikarya</taxon>
        <taxon>Ascomycota</taxon>
        <taxon>Pezizomycotina</taxon>
        <taxon>Dothideomycetes</taxon>
        <taxon>Pleosporomycetidae</taxon>
        <taxon>Pleosporales</taxon>
        <taxon>Pleosporales incertae sedis</taxon>
        <taxon>Lojkania</taxon>
    </lineage>
</organism>
<name>A0A9P4N5T8_9PLEO</name>
<accession>A0A9P4N5T8</accession>
<evidence type="ECO:0000313" key="2">
    <source>
        <dbReference type="Proteomes" id="UP000800093"/>
    </source>
</evidence>
<sequence length="90" mass="10359">RCPLSSCNRIFKDLKAHMLTHQVHIEKCPVATCVFHKKGFVNPYDKMRHVSLHFEGTLTCGFCGEGGICAERRYTSDSFIRHLRRLHGVE</sequence>
<protein>
    <recommendedName>
        <fullName evidence="3">C2H2-type domain-containing protein</fullName>
    </recommendedName>
</protein>
<feature type="non-terminal residue" evidence="1">
    <location>
        <position position="90"/>
    </location>
</feature>